<dbReference type="EMBL" id="DWZA01000016">
    <property type="protein sequence ID" value="HJA70267.1"/>
    <property type="molecule type" value="Genomic_DNA"/>
</dbReference>
<dbReference type="Proteomes" id="UP000823900">
    <property type="component" value="Unassembled WGS sequence"/>
</dbReference>
<keyword evidence="1" id="KW-0808">Transferase</keyword>
<keyword evidence="3" id="KW-0547">Nucleotide-binding</keyword>
<gene>
    <name evidence="3" type="ORF">IAA07_01645</name>
</gene>
<name>A0A9D2KLG9_9FIRM</name>
<dbReference type="PANTHER" id="PTHR35526:SF6">
    <property type="entry name" value="SLR1861 PROTEIN"/>
    <property type="match status" value="1"/>
</dbReference>
<reference evidence="3" key="1">
    <citation type="journal article" date="2021" name="PeerJ">
        <title>Extensive microbial diversity within the chicken gut microbiome revealed by metagenomics and culture.</title>
        <authorList>
            <person name="Gilroy R."/>
            <person name="Ravi A."/>
            <person name="Getino M."/>
            <person name="Pursley I."/>
            <person name="Horton D.L."/>
            <person name="Alikhan N.F."/>
            <person name="Baker D."/>
            <person name="Gharbi K."/>
            <person name="Hall N."/>
            <person name="Watson M."/>
            <person name="Adriaenssens E.M."/>
            <person name="Foster-Nyarko E."/>
            <person name="Jarju S."/>
            <person name="Secka A."/>
            <person name="Antonio M."/>
            <person name="Oren A."/>
            <person name="Chaudhuri R.R."/>
            <person name="La Ragione R."/>
            <person name="Hildebrand F."/>
            <person name="Pallen M.J."/>
        </authorList>
    </citation>
    <scope>NUCLEOTIDE SEQUENCE</scope>
    <source>
        <strain evidence="3">CHK178-16964</strain>
    </source>
</reference>
<keyword evidence="1" id="KW-0418">Kinase</keyword>
<dbReference type="CDD" id="cd16936">
    <property type="entry name" value="HATPase_RsbW-like"/>
    <property type="match status" value="1"/>
</dbReference>
<dbReference type="InterPro" id="IPR036890">
    <property type="entry name" value="HATPase_C_sf"/>
</dbReference>
<reference evidence="3" key="2">
    <citation type="submission" date="2021-04" db="EMBL/GenBank/DDBJ databases">
        <authorList>
            <person name="Gilroy R."/>
        </authorList>
    </citation>
    <scope>NUCLEOTIDE SEQUENCE</scope>
    <source>
        <strain evidence="3">CHK178-16964</strain>
    </source>
</reference>
<dbReference type="Gene3D" id="3.30.565.10">
    <property type="entry name" value="Histidine kinase-like ATPase, C-terminal domain"/>
    <property type="match status" value="1"/>
</dbReference>
<comment type="caution">
    <text evidence="3">The sequence shown here is derived from an EMBL/GenBank/DDBJ whole genome shotgun (WGS) entry which is preliminary data.</text>
</comment>
<organism evidence="3 4">
    <name type="scientific">Candidatus Lachnoclostridium stercoravium</name>
    <dbReference type="NCBI Taxonomy" id="2838633"/>
    <lineage>
        <taxon>Bacteria</taxon>
        <taxon>Bacillati</taxon>
        <taxon>Bacillota</taxon>
        <taxon>Clostridia</taxon>
        <taxon>Lachnospirales</taxon>
        <taxon>Lachnospiraceae</taxon>
    </lineage>
</organism>
<protein>
    <submittedName>
        <fullName evidence="3">ATP-binding protein</fullName>
    </submittedName>
</protein>
<dbReference type="GO" id="GO:0005524">
    <property type="term" value="F:ATP binding"/>
    <property type="evidence" value="ECO:0007669"/>
    <property type="project" value="UniProtKB-KW"/>
</dbReference>
<dbReference type="Pfam" id="PF13581">
    <property type="entry name" value="HATPase_c_2"/>
    <property type="match status" value="1"/>
</dbReference>
<evidence type="ECO:0000259" key="2">
    <source>
        <dbReference type="Pfam" id="PF13581"/>
    </source>
</evidence>
<dbReference type="AlphaFoldDB" id="A0A9D2KLG9"/>
<dbReference type="PANTHER" id="PTHR35526">
    <property type="entry name" value="ANTI-SIGMA-F FACTOR RSBW-RELATED"/>
    <property type="match status" value="1"/>
</dbReference>
<keyword evidence="1" id="KW-0723">Serine/threonine-protein kinase</keyword>
<evidence type="ECO:0000313" key="4">
    <source>
        <dbReference type="Proteomes" id="UP000823900"/>
    </source>
</evidence>
<evidence type="ECO:0000313" key="3">
    <source>
        <dbReference type="EMBL" id="HJA70267.1"/>
    </source>
</evidence>
<proteinExistence type="predicted"/>
<dbReference type="InterPro" id="IPR003594">
    <property type="entry name" value="HATPase_dom"/>
</dbReference>
<sequence>MRELEIGAELQNMETVRSYVTEQLEEAGFGPKQIMEVELAVEEIFCNIANYAYKPEKGNVLIRCEVEETDKCRITIEFIDQGVPYNPLERSNPDITLEAEERDIGGLGIFLSKAMTDSMDYRYEDGKNILVITKERADETCA</sequence>
<dbReference type="SUPFAM" id="SSF55874">
    <property type="entry name" value="ATPase domain of HSP90 chaperone/DNA topoisomerase II/histidine kinase"/>
    <property type="match status" value="1"/>
</dbReference>
<dbReference type="GO" id="GO:0004674">
    <property type="term" value="F:protein serine/threonine kinase activity"/>
    <property type="evidence" value="ECO:0007669"/>
    <property type="project" value="UniProtKB-KW"/>
</dbReference>
<dbReference type="InterPro" id="IPR050267">
    <property type="entry name" value="Anti-sigma-factor_SerPK"/>
</dbReference>
<keyword evidence="3" id="KW-0067">ATP-binding</keyword>
<accession>A0A9D2KLG9</accession>
<evidence type="ECO:0000256" key="1">
    <source>
        <dbReference type="ARBA" id="ARBA00022527"/>
    </source>
</evidence>
<feature type="domain" description="Histidine kinase/HSP90-like ATPase" evidence="2">
    <location>
        <begin position="8"/>
        <end position="134"/>
    </location>
</feature>